<evidence type="ECO:0000313" key="2">
    <source>
        <dbReference type="Proteomes" id="UP001278571"/>
    </source>
</evidence>
<comment type="caution">
    <text evidence="1">The sequence shown here is derived from an EMBL/GenBank/DDBJ whole genome shotgun (WGS) entry which is preliminary data.</text>
</comment>
<evidence type="ECO:0000313" key="1">
    <source>
        <dbReference type="EMBL" id="MDX2295833.1"/>
    </source>
</evidence>
<keyword evidence="2" id="KW-1185">Reference proteome</keyword>
<protein>
    <submittedName>
        <fullName evidence="1">Uncharacterized protein</fullName>
    </submittedName>
</protein>
<sequence length="215" mass="22887">MGFTSVWAVTAHPDTTIAALARRLLPALRADRARPGARERWEAWQRAPLPDHRTWYAAASASGAPPADPAAVEAFHALTCPGPAVDDVCGGVPDPGFRVVDDVWHQDLAEEDGFFSVHAKEYAVSSLFHSLGPARAALLPGWCGNFLLTAAEAAAALPAVERAFAFPAAERAAAEARDWLWYPDGEESVLDGPPRVWRAAVAKGYGLCAVAVHVS</sequence>
<name>A0ABU4KDI2_9ACTN</name>
<dbReference type="EMBL" id="JAWJZF010000461">
    <property type="protein sequence ID" value="MDX2295833.1"/>
    <property type="molecule type" value="Genomic_DNA"/>
</dbReference>
<gene>
    <name evidence="1" type="ORF">R2363_27125</name>
</gene>
<accession>A0ABU4KDI2</accession>
<reference evidence="1 2" key="1">
    <citation type="submission" date="2023-10" db="EMBL/GenBank/DDBJ databases">
        <authorList>
            <person name="Wang X.X."/>
        </authorList>
    </citation>
    <scope>NUCLEOTIDE SEQUENCE [LARGE SCALE GENOMIC DNA]</scope>
    <source>
        <strain evidence="1 2">NBRC 12816</strain>
    </source>
</reference>
<dbReference type="RefSeq" id="WP_319012020.1">
    <property type="nucleotide sequence ID" value="NZ_JAWJZF010000461.1"/>
</dbReference>
<organism evidence="1 2">
    <name type="scientific">Streptomyces roseolus</name>
    <dbReference type="NCBI Taxonomy" id="67358"/>
    <lineage>
        <taxon>Bacteria</taxon>
        <taxon>Bacillati</taxon>
        <taxon>Actinomycetota</taxon>
        <taxon>Actinomycetes</taxon>
        <taxon>Kitasatosporales</taxon>
        <taxon>Streptomycetaceae</taxon>
        <taxon>Streptomyces</taxon>
    </lineage>
</organism>
<proteinExistence type="predicted"/>
<dbReference type="Proteomes" id="UP001278571">
    <property type="component" value="Unassembled WGS sequence"/>
</dbReference>